<dbReference type="InterPro" id="IPR009636">
    <property type="entry name" value="SCAF"/>
</dbReference>
<dbReference type="Pfam" id="PF06810">
    <property type="entry name" value="Phage_scaffold"/>
    <property type="match status" value="1"/>
</dbReference>
<proteinExistence type="predicted"/>
<protein>
    <submittedName>
        <fullName evidence="2">Phage scaffolding protein</fullName>
    </submittedName>
</protein>
<keyword evidence="3" id="KW-1185">Reference proteome</keyword>
<evidence type="ECO:0000256" key="1">
    <source>
        <dbReference type="SAM" id="Coils"/>
    </source>
</evidence>
<evidence type="ECO:0000313" key="2">
    <source>
        <dbReference type="EMBL" id="MBM6753878.1"/>
    </source>
</evidence>
<feature type="coiled-coil region" evidence="1">
    <location>
        <begin position="20"/>
        <end position="89"/>
    </location>
</feature>
<dbReference type="EMBL" id="JACJJQ010000012">
    <property type="protein sequence ID" value="MBM6753878.1"/>
    <property type="molecule type" value="Genomic_DNA"/>
</dbReference>
<organism evidence="2 3">
    <name type="scientific">Limosilactobacillus alvi</name>
    <dbReference type="NCBI Taxonomy" id="990412"/>
    <lineage>
        <taxon>Bacteria</taxon>
        <taxon>Bacillati</taxon>
        <taxon>Bacillota</taxon>
        <taxon>Bacilli</taxon>
        <taxon>Lactobacillales</taxon>
        <taxon>Lactobacillaceae</taxon>
        <taxon>Limosilactobacillus</taxon>
    </lineage>
</organism>
<accession>A0ABS2EMY5</accession>
<dbReference type="Proteomes" id="UP000776629">
    <property type="component" value="Unassembled WGS sequence"/>
</dbReference>
<gene>
    <name evidence="2" type="ORF">H5993_03760</name>
</gene>
<sequence>MKREDLKELGLNDDQISSVMANYGKSINEYKEQVANLTSERDALKGQITDRDGQLETLKKSAGKDNDDLKQQIKDLQDANKANKEKYQQQIASQAKSFKIEGALRDAKARNVKTVLALIDTDKVSVGDDGKLVGLNDQIEAAKRSDGYLFAETSKPKVEINNGFKLSLLKR</sequence>
<keyword evidence="1" id="KW-0175">Coiled coil</keyword>
<reference evidence="2 3" key="1">
    <citation type="journal article" date="2021" name="Sci. Rep.">
        <title>The distribution of antibiotic resistance genes in chicken gut microbiota commensals.</title>
        <authorList>
            <person name="Juricova H."/>
            <person name="Matiasovicova J."/>
            <person name="Kubasova T."/>
            <person name="Cejkova D."/>
            <person name="Rychlik I."/>
        </authorList>
    </citation>
    <scope>NUCLEOTIDE SEQUENCE [LARGE SCALE GENOMIC DNA]</scope>
    <source>
        <strain evidence="2 3">An810</strain>
    </source>
</reference>
<name>A0ABS2EMY5_9LACO</name>
<evidence type="ECO:0000313" key="3">
    <source>
        <dbReference type="Proteomes" id="UP000776629"/>
    </source>
</evidence>
<comment type="caution">
    <text evidence="2">The sequence shown here is derived from an EMBL/GenBank/DDBJ whole genome shotgun (WGS) entry which is preliminary data.</text>
</comment>
<dbReference type="RefSeq" id="WP_204776276.1">
    <property type="nucleotide sequence ID" value="NZ_JACJJQ010000012.1"/>
</dbReference>